<evidence type="ECO:0000313" key="5">
    <source>
        <dbReference type="EMBL" id="MBE1603227.1"/>
    </source>
</evidence>
<dbReference type="Pfam" id="PF00884">
    <property type="entry name" value="Sulfatase"/>
    <property type="match status" value="1"/>
</dbReference>
<dbReference type="GO" id="GO:0046872">
    <property type="term" value="F:metal ion binding"/>
    <property type="evidence" value="ECO:0007669"/>
    <property type="project" value="UniProtKB-KW"/>
</dbReference>
<dbReference type="EMBL" id="JADBEM010000001">
    <property type="protein sequence ID" value="MBE1603227.1"/>
    <property type="molecule type" value="Genomic_DNA"/>
</dbReference>
<keyword evidence="2" id="KW-0479">Metal-binding</keyword>
<organism evidence="5 6">
    <name type="scientific">Actinopolymorpha pittospori</name>
    <dbReference type="NCBI Taxonomy" id="648752"/>
    <lineage>
        <taxon>Bacteria</taxon>
        <taxon>Bacillati</taxon>
        <taxon>Actinomycetota</taxon>
        <taxon>Actinomycetes</taxon>
        <taxon>Propionibacteriales</taxon>
        <taxon>Actinopolymorphaceae</taxon>
        <taxon>Actinopolymorpha</taxon>
    </lineage>
</organism>
<dbReference type="GO" id="GO:0008484">
    <property type="term" value="F:sulfuric ester hydrolase activity"/>
    <property type="evidence" value="ECO:0007669"/>
    <property type="project" value="TreeGrafter"/>
</dbReference>
<dbReference type="RefSeq" id="WP_192748104.1">
    <property type="nucleotide sequence ID" value="NZ_BAABJL010000055.1"/>
</dbReference>
<dbReference type="PANTHER" id="PTHR45953">
    <property type="entry name" value="IDURONATE 2-SULFATASE"/>
    <property type="match status" value="1"/>
</dbReference>
<keyword evidence="6" id="KW-1185">Reference proteome</keyword>
<dbReference type="PROSITE" id="PS00523">
    <property type="entry name" value="SULFATASE_1"/>
    <property type="match status" value="1"/>
</dbReference>
<evidence type="ECO:0000259" key="4">
    <source>
        <dbReference type="Pfam" id="PF00884"/>
    </source>
</evidence>
<keyword evidence="3" id="KW-0378">Hydrolase</keyword>
<proteinExistence type="inferred from homology"/>
<dbReference type="SUPFAM" id="SSF53649">
    <property type="entry name" value="Alkaline phosphatase-like"/>
    <property type="match status" value="1"/>
</dbReference>
<accession>A0A927R5F3</accession>
<evidence type="ECO:0000256" key="2">
    <source>
        <dbReference type="ARBA" id="ARBA00022723"/>
    </source>
</evidence>
<gene>
    <name evidence="5" type="ORF">HEB94_000075</name>
</gene>
<evidence type="ECO:0000256" key="3">
    <source>
        <dbReference type="ARBA" id="ARBA00022801"/>
    </source>
</evidence>
<evidence type="ECO:0000256" key="1">
    <source>
        <dbReference type="ARBA" id="ARBA00008779"/>
    </source>
</evidence>
<dbReference type="Gene3D" id="3.40.720.10">
    <property type="entry name" value="Alkaline Phosphatase, subunit A"/>
    <property type="match status" value="1"/>
</dbReference>
<dbReference type="InterPro" id="IPR024607">
    <property type="entry name" value="Sulfatase_CS"/>
</dbReference>
<protein>
    <submittedName>
        <fullName evidence="5">Arylsulfatase A-like enzyme</fullName>
    </submittedName>
</protein>
<dbReference type="PANTHER" id="PTHR45953:SF1">
    <property type="entry name" value="IDURONATE 2-SULFATASE"/>
    <property type="match status" value="1"/>
</dbReference>
<reference evidence="5" key="1">
    <citation type="submission" date="2020-10" db="EMBL/GenBank/DDBJ databases">
        <title>Sequencing the genomes of 1000 actinobacteria strains.</title>
        <authorList>
            <person name="Klenk H.-P."/>
        </authorList>
    </citation>
    <scope>NUCLEOTIDE SEQUENCE</scope>
    <source>
        <strain evidence="5">DSM 45354</strain>
    </source>
</reference>
<dbReference type="InterPro" id="IPR000917">
    <property type="entry name" value="Sulfatase_N"/>
</dbReference>
<dbReference type="GO" id="GO:0005737">
    <property type="term" value="C:cytoplasm"/>
    <property type="evidence" value="ECO:0007669"/>
    <property type="project" value="TreeGrafter"/>
</dbReference>
<comment type="similarity">
    <text evidence="1">Belongs to the sulfatase family.</text>
</comment>
<dbReference type="AlphaFoldDB" id="A0A927R5F3"/>
<comment type="caution">
    <text evidence="5">The sequence shown here is derived from an EMBL/GenBank/DDBJ whole genome shotgun (WGS) entry which is preliminary data.</text>
</comment>
<dbReference type="Proteomes" id="UP000638648">
    <property type="component" value="Unassembled WGS sequence"/>
</dbReference>
<evidence type="ECO:0000313" key="6">
    <source>
        <dbReference type="Proteomes" id="UP000638648"/>
    </source>
</evidence>
<name>A0A927R5F3_9ACTN</name>
<dbReference type="InterPro" id="IPR017850">
    <property type="entry name" value="Alkaline_phosphatase_core_sf"/>
</dbReference>
<sequence>MSGRPNILFLCTDQQRADSLGCYGNAAAQTPVLDELASQGVLFDQCYVQSPVCGPSRASLMTGTYPHDHGLWANGVSLPENAAVFMKNLADGGYDCGLVGKQHLAPCFGGRTEPRRDDGYRVYKWSHDPGHGSPENRYHAWLREEHPALYEQAVGHKRKGTAGVLPDTDVVTFDVMPTEAHYTHWAAQEAIEFLGEDRGEQPFFLWVNFFDPHHPFVAPQEYLDRFDPDTLPDPLGGPGILDDRPAVLAEASKESYAGTLPGFQDHTPEQIAQIVRAYYGMVSLIDDEVGRVLQVLKERGLEENTLVVFTSDHGEMLGDHQLLLKGPMFYDGAVRVPLLMRWPGVLPAGERREDLVQWIDLCSTLCAAGEVSEPPRSQGSSLLPLARGDGGDAGAAGRGWAICEYRNSGHGYEPPVHATMLRRDSWKLVVHHGEPASSRGRDGELYDLSTDRDELHNLWNDPDHRETRYDLQEFLLDVLVATENRSQTREAHW</sequence>
<feature type="domain" description="Sulfatase N-terminal" evidence="4">
    <location>
        <begin position="5"/>
        <end position="367"/>
    </location>
</feature>